<organism evidence="1 2">
    <name type="scientific">Pseudomonas syringae group genomosp. 3</name>
    <dbReference type="NCBI Taxonomy" id="251701"/>
    <lineage>
        <taxon>Bacteria</taxon>
        <taxon>Pseudomonadati</taxon>
        <taxon>Pseudomonadota</taxon>
        <taxon>Gammaproteobacteria</taxon>
        <taxon>Pseudomonadales</taxon>
        <taxon>Pseudomonadaceae</taxon>
        <taxon>Pseudomonas</taxon>
    </lineage>
</organism>
<evidence type="ECO:0000313" key="2">
    <source>
        <dbReference type="Proteomes" id="UP000238093"/>
    </source>
</evidence>
<dbReference type="EMBL" id="LT963408">
    <property type="protein sequence ID" value="SOS31405.1"/>
    <property type="molecule type" value="Genomic_DNA"/>
</dbReference>
<dbReference type="AlphaFoldDB" id="A0A2K4W684"/>
<accession>A0A2K4W684</accession>
<sequence>MPGKKKNNIMNVLLLGALLGSQLGHSEELESTPYDLAAKKNLGLVSSAVDTVDPWSGNLKVSHIDLSIPGTAGMDINIHRSYDLQRLTAGLAAPYRQSTEWTALGPGWTIAAAPKIYHATNYHLRDLSGTPNYYMNSTFQLCSNQGERPNARFNLRLPDGSSEKFYRAAPYEDRTKSNWRLRCDSMALTLTSPSGIRYDMGRADVDMKFSASVTSLPIEDPDFTESIFLPKKATDLHGNWIAYDYTQFGPPLSVPISGSFYIDHCLQVNLEDAANCEKSDTLLSSVLSQK</sequence>
<evidence type="ECO:0000313" key="1">
    <source>
        <dbReference type="EMBL" id="SOS31405.1"/>
    </source>
</evidence>
<reference evidence="1 2" key="1">
    <citation type="submission" date="2017-11" db="EMBL/GenBank/DDBJ databases">
        <authorList>
            <person name="Han C.G."/>
        </authorList>
    </citation>
    <scope>NUCLEOTIDE SEQUENCE [LARGE SCALE GENOMIC DNA]</scope>
    <source>
        <strain evidence="1">CFBP6411</strain>
    </source>
</reference>
<proteinExistence type="predicted"/>
<name>A0A2K4W684_9PSED</name>
<dbReference type="Proteomes" id="UP000238093">
    <property type="component" value="Chromosome I"/>
</dbReference>
<protein>
    <submittedName>
        <fullName evidence="1">Uncharacterized protein</fullName>
    </submittedName>
</protein>
<gene>
    <name evidence="1" type="ORF">CFBP6411_00035</name>
</gene>
<dbReference type="RefSeq" id="WP_158664117.1">
    <property type="nucleotide sequence ID" value="NZ_LT963408.1"/>
</dbReference>